<keyword evidence="2" id="KW-1185">Reference proteome</keyword>
<sequence>FQAEHGIRYVAPSRGLGVVYKRHNLCSSHEDLYRGWLIYQRTDQLIYNSSYSRIKFMQLNFIKLIKLGIVNFTV</sequence>
<accession>A0ABX4FXM9</accession>
<gene>
    <name evidence="1" type="ORF">ASV53_12695</name>
</gene>
<dbReference type="EMBL" id="NOIF01000076">
    <property type="protein sequence ID" value="OZS43517.1"/>
    <property type="molecule type" value="Genomic_DNA"/>
</dbReference>
<feature type="non-terminal residue" evidence="1">
    <location>
        <position position="1"/>
    </location>
</feature>
<evidence type="ECO:0000313" key="1">
    <source>
        <dbReference type="EMBL" id="OZS43517.1"/>
    </source>
</evidence>
<reference evidence="1 2" key="1">
    <citation type="journal article" date="2016" name="Antonie Van Leeuwenhoek">
        <title>Photobacterium sanguinicancri sp. nov. isolated from marine animals.</title>
        <authorList>
            <person name="Gomez-Gil B."/>
            <person name="Roque A."/>
            <person name="Rotllant G."/>
            <person name="Romalde J.L."/>
            <person name="Doce A."/>
            <person name="Eggermont M."/>
            <person name="Defoirdt T."/>
        </authorList>
    </citation>
    <scope>NUCLEOTIDE SEQUENCE [LARGE SCALE GENOMIC DNA]</scope>
    <source>
        <strain evidence="1 2">CAIM 1827</strain>
    </source>
</reference>
<proteinExistence type="predicted"/>
<protein>
    <submittedName>
        <fullName evidence="1">Uncharacterized protein</fullName>
    </submittedName>
</protein>
<comment type="caution">
    <text evidence="1">The sequence shown here is derived from an EMBL/GenBank/DDBJ whole genome shotgun (WGS) entry which is preliminary data.</text>
</comment>
<name>A0ABX4FXM9_9GAMM</name>
<evidence type="ECO:0000313" key="2">
    <source>
        <dbReference type="Proteomes" id="UP000215999"/>
    </source>
</evidence>
<organism evidence="1 2">
    <name type="scientific">Photobacterium sanguinicancri</name>
    <dbReference type="NCBI Taxonomy" id="875932"/>
    <lineage>
        <taxon>Bacteria</taxon>
        <taxon>Pseudomonadati</taxon>
        <taxon>Pseudomonadota</taxon>
        <taxon>Gammaproteobacteria</taxon>
        <taxon>Vibrionales</taxon>
        <taxon>Vibrionaceae</taxon>
        <taxon>Photobacterium</taxon>
    </lineage>
</organism>
<dbReference type="Proteomes" id="UP000215999">
    <property type="component" value="Unassembled WGS sequence"/>
</dbReference>